<name>A0A540LW29_MALBA</name>
<gene>
    <name evidence="2" type="ORF">C1H46_023760</name>
</gene>
<dbReference type="EMBL" id="VIEB01000445">
    <property type="protein sequence ID" value="TQD90707.1"/>
    <property type="molecule type" value="Genomic_DNA"/>
</dbReference>
<dbReference type="AlphaFoldDB" id="A0A540LW29"/>
<feature type="region of interest" description="Disordered" evidence="1">
    <location>
        <begin position="49"/>
        <end position="70"/>
    </location>
</feature>
<accession>A0A540LW29</accession>
<protein>
    <submittedName>
        <fullName evidence="2">Uncharacterized protein</fullName>
    </submittedName>
</protein>
<organism evidence="2 3">
    <name type="scientific">Malus baccata</name>
    <name type="common">Siberian crab apple</name>
    <name type="synonym">Pyrus baccata</name>
    <dbReference type="NCBI Taxonomy" id="106549"/>
    <lineage>
        <taxon>Eukaryota</taxon>
        <taxon>Viridiplantae</taxon>
        <taxon>Streptophyta</taxon>
        <taxon>Embryophyta</taxon>
        <taxon>Tracheophyta</taxon>
        <taxon>Spermatophyta</taxon>
        <taxon>Magnoliopsida</taxon>
        <taxon>eudicotyledons</taxon>
        <taxon>Gunneridae</taxon>
        <taxon>Pentapetalae</taxon>
        <taxon>rosids</taxon>
        <taxon>fabids</taxon>
        <taxon>Rosales</taxon>
        <taxon>Rosaceae</taxon>
        <taxon>Amygdaloideae</taxon>
        <taxon>Maleae</taxon>
        <taxon>Malus</taxon>
    </lineage>
</organism>
<keyword evidence="3" id="KW-1185">Reference proteome</keyword>
<reference evidence="2 3" key="1">
    <citation type="journal article" date="2019" name="G3 (Bethesda)">
        <title>Sequencing of a Wild Apple (Malus baccata) Genome Unravels the Differences Between Cultivated and Wild Apple Species Regarding Disease Resistance and Cold Tolerance.</title>
        <authorList>
            <person name="Chen X."/>
        </authorList>
    </citation>
    <scope>NUCLEOTIDE SEQUENCE [LARGE SCALE GENOMIC DNA]</scope>
    <source>
        <strain evidence="3">cv. Shandingzi</strain>
        <tissue evidence="2">Leaves</tissue>
    </source>
</reference>
<evidence type="ECO:0000313" key="3">
    <source>
        <dbReference type="Proteomes" id="UP000315295"/>
    </source>
</evidence>
<sequence>MVEKGQTILEEVASQLPLETPIEEVFPPEDAGFQMIDTLDQTFGRQHGNVHRGLGKARIRDPSASSSRQRIEQVEMLTSEVAGLKE</sequence>
<proteinExistence type="predicted"/>
<dbReference type="Proteomes" id="UP000315295">
    <property type="component" value="Unassembled WGS sequence"/>
</dbReference>
<evidence type="ECO:0000256" key="1">
    <source>
        <dbReference type="SAM" id="MobiDB-lite"/>
    </source>
</evidence>
<comment type="caution">
    <text evidence="2">The sequence shown here is derived from an EMBL/GenBank/DDBJ whole genome shotgun (WGS) entry which is preliminary data.</text>
</comment>
<evidence type="ECO:0000313" key="2">
    <source>
        <dbReference type="EMBL" id="TQD90707.1"/>
    </source>
</evidence>